<sequence>MGLVRLRIKELAETKGWTLKEVSDRSGVAYSTVRSYVRRDKMAMIDYAAVQKIARAFEVAIEDLVEVLEE</sequence>
<dbReference type="SUPFAM" id="SSF47413">
    <property type="entry name" value="lambda repressor-like DNA-binding domains"/>
    <property type="match status" value="1"/>
</dbReference>
<organism evidence="2 3">
    <name type="scientific">Drouetiella hepatica Uher 2000/2452</name>
    <dbReference type="NCBI Taxonomy" id="904376"/>
    <lineage>
        <taxon>Bacteria</taxon>
        <taxon>Bacillati</taxon>
        <taxon>Cyanobacteriota</taxon>
        <taxon>Cyanophyceae</taxon>
        <taxon>Oculatellales</taxon>
        <taxon>Oculatellaceae</taxon>
        <taxon>Drouetiella</taxon>
    </lineage>
</organism>
<reference evidence="2" key="2">
    <citation type="journal article" date="2022" name="Microbiol. Resour. Announc.">
        <title>Metagenome Sequencing to Explore Phylogenomics of Terrestrial Cyanobacteria.</title>
        <authorList>
            <person name="Ward R.D."/>
            <person name="Stajich J.E."/>
            <person name="Johansen J.R."/>
            <person name="Huntemann M."/>
            <person name="Clum A."/>
            <person name="Foster B."/>
            <person name="Foster B."/>
            <person name="Roux S."/>
            <person name="Palaniappan K."/>
            <person name="Varghese N."/>
            <person name="Mukherjee S."/>
            <person name="Reddy T.B.K."/>
            <person name="Daum C."/>
            <person name="Copeland A."/>
            <person name="Chen I.A."/>
            <person name="Ivanova N.N."/>
            <person name="Kyrpides N.C."/>
            <person name="Shapiro N."/>
            <person name="Eloe-Fadrosh E.A."/>
            <person name="Pietrasiak N."/>
        </authorList>
    </citation>
    <scope>NUCLEOTIDE SEQUENCE</scope>
    <source>
        <strain evidence="2">UHER 2000/2452</strain>
    </source>
</reference>
<dbReference type="PROSITE" id="PS50943">
    <property type="entry name" value="HTH_CROC1"/>
    <property type="match status" value="1"/>
</dbReference>
<evidence type="ECO:0000313" key="2">
    <source>
        <dbReference type="EMBL" id="MBW4659892.1"/>
    </source>
</evidence>
<feature type="domain" description="HTH cro/C1-type" evidence="1">
    <location>
        <begin position="8"/>
        <end position="64"/>
    </location>
</feature>
<evidence type="ECO:0000313" key="3">
    <source>
        <dbReference type="Proteomes" id="UP000757435"/>
    </source>
</evidence>
<evidence type="ECO:0000259" key="1">
    <source>
        <dbReference type="PROSITE" id="PS50943"/>
    </source>
</evidence>
<dbReference type="EMBL" id="JAHHHD010000015">
    <property type="protein sequence ID" value="MBW4659892.1"/>
    <property type="molecule type" value="Genomic_DNA"/>
</dbReference>
<name>A0A951QAV0_9CYAN</name>
<gene>
    <name evidence="2" type="ORF">KME15_14545</name>
</gene>
<dbReference type="SMART" id="SM00530">
    <property type="entry name" value="HTH_XRE"/>
    <property type="match status" value="1"/>
</dbReference>
<reference evidence="2" key="1">
    <citation type="submission" date="2021-05" db="EMBL/GenBank/DDBJ databases">
        <authorList>
            <person name="Pietrasiak N."/>
            <person name="Ward R."/>
            <person name="Stajich J.E."/>
            <person name="Kurbessoian T."/>
        </authorList>
    </citation>
    <scope>NUCLEOTIDE SEQUENCE</scope>
    <source>
        <strain evidence="2">UHER 2000/2452</strain>
    </source>
</reference>
<dbReference type="Pfam" id="PF01381">
    <property type="entry name" value="HTH_3"/>
    <property type="match status" value="1"/>
</dbReference>
<accession>A0A951QAV0</accession>
<dbReference type="AlphaFoldDB" id="A0A951QAV0"/>
<comment type="caution">
    <text evidence="2">The sequence shown here is derived from an EMBL/GenBank/DDBJ whole genome shotgun (WGS) entry which is preliminary data.</text>
</comment>
<dbReference type="CDD" id="cd00093">
    <property type="entry name" value="HTH_XRE"/>
    <property type="match status" value="1"/>
</dbReference>
<dbReference type="Gene3D" id="1.10.260.40">
    <property type="entry name" value="lambda repressor-like DNA-binding domains"/>
    <property type="match status" value="1"/>
</dbReference>
<dbReference type="Proteomes" id="UP000757435">
    <property type="component" value="Unassembled WGS sequence"/>
</dbReference>
<dbReference type="InterPro" id="IPR001387">
    <property type="entry name" value="Cro/C1-type_HTH"/>
</dbReference>
<proteinExistence type="predicted"/>
<protein>
    <submittedName>
        <fullName evidence="2">Helix-turn-helix domain-containing protein</fullName>
    </submittedName>
</protein>
<dbReference type="InterPro" id="IPR010982">
    <property type="entry name" value="Lambda_DNA-bd_dom_sf"/>
</dbReference>
<dbReference type="GO" id="GO:0003677">
    <property type="term" value="F:DNA binding"/>
    <property type="evidence" value="ECO:0007669"/>
    <property type="project" value="InterPro"/>
</dbReference>